<gene>
    <name evidence="4" type="ORF">KDL28_32190</name>
</gene>
<organism evidence="4 5">
    <name type="scientific">Pseudonocardia humida</name>
    <dbReference type="NCBI Taxonomy" id="2800819"/>
    <lineage>
        <taxon>Bacteria</taxon>
        <taxon>Bacillati</taxon>
        <taxon>Actinomycetota</taxon>
        <taxon>Actinomycetes</taxon>
        <taxon>Pseudonocardiales</taxon>
        <taxon>Pseudonocardiaceae</taxon>
        <taxon>Pseudonocardia</taxon>
    </lineage>
</organism>
<comment type="similarity">
    <text evidence="1">Belongs to the non-flavoprotein flavin reductase family.</text>
</comment>
<evidence type="ECO:0000259" key="3">
    <source>
        <dbReference type="SMART" id="SM00903"/>
    </source>
</evidence>
<dbReference type="Proteomes" id="UP001165283">
    <property type="component" value="Unassembled WGS sequence"/>
</dbReference>
<keyword evidence="5" id="KW-1185">Reference proteome</keyword>
<evidence type="ECO:0000313" key="4">
    <source>
        <dbReference type="EMBL" id="MCO1659740.1"/>
    </source>
</evidence>
<evidence type="ECO:0000256" key="2">
    <source>
        <dbReference type="ARBA" id="ARBA00023002"/>
    </source>
</evidence>
<protein>
    <submittedName>
        <fullName evidence="4">Flavin reductase family protein</fullName>
    </submittedName>
</protein>
<dbReference type="Pfam" id="PF01613">
    <property type="entry name" value="Flavin_Reduct"/>
    <property type="match status" value="1"/>
</dbReference>
<dbReference type="InterPro" id="IPR012349">
    <property type="entry name" value="Split_barrel_FMN-bd"/>
</dbReference>
<dbReference type="Gene3D" id="2.30.110.10">
    <property type="entry name" value="Electron Transport, Fmn-binding Protein, Chain A"/>
    <property type="match status" value="1"/>
</dbReference>
<comment type="caution">
    <text evidence="4">The sequence shown here is derived from an EMBL/GenBank/DDBJ whole genome shotgun (WGS) entry which is preliminary data.</text>
</comment>
<evidence type="ECO:0000256" key="1">
    <source>
        <dbReference type="ARBA" id="ARBA00008898"/>
    </source>
</evidence>
<name>A0ABT1A9M5_9PSEU</name>
<evidence type="ECO:0000313" key="5">
    <source>
        <dbReference type="Proteomes" id="UP001165283"/>
    </source>
</evidence>
<reference evidence="4" key="1">
    <citation type="submission" date="2021-04" db="EMBL/GenBank/DDBJ databases">
        <title>Pseudonocardia sp. nov., isolated from sandy soil of mangrove forest.</title>
        <authorList>
            <person name="Zan Z."/>
            <person name="Huang R."/>
            <person name="Liu W."/>
        </authorList>
    </citation>
    <scope>NUCLEOTIDE SEQUENCE</scope>
    <source>
        <strain evidence="4">S2-4</strain>
    </source>
</reference>
<dbReference type="PANTHER" id="PTHR30466">
    <property type="entry name" value="FLAVIN REDUCTASE"/>
    <property type="match status" value="1"/>
</dbReference>
<accession>A0ABT1A9M5</accession>
<proteinExistence type="inferred from homology"/>
<dbReference type="EMBL" id="JAGSOV010000070">
    <property type="protein sequence ID" value="MCO1659740.1"/>
    <property type="molecule type" value="Genomic_DNA"/>
</dbReference>
<dbReference type="InterPro" id="IPR002563">
    <property type="entry name" value="Flavin_Rdtase-like_dom"/>
</dbReference>
<sequence length="169" mass="17709">MTRRPDSGTTVDALGADDLRTVFGSYPTGVVAVCAMVAGERVGMAMSTFVPVSLDPPLACVCVQRTSRTWPLLRTADRLGISVLAHHHEHAARALAARTGDRFAGIDLETGHGAVHLAGSTARLVCTVEDEVDAGDHLLVVLRVHTASTTTGTDPLVFHRSAFVGLTAG</sequence>
<feature type="domain" description="Flavin reductase like" evidence="3">
    <location>
        <begin position="23"/>
        <end position="165"/>
    </location>
</feature>
<dbReference type="InterPro" id="IPR050268">
    <property type="entry name" value="NADH-dep_flavin_reductase"/>
</dbReference>
<dbReference type="SUPFAM" id="SSF50475">
    <property type="entry name" value="FMN-binding split barrel"/>
    <property type="match status" value="1"/>
</dbReference>
<dbReference type="PANTHER" id="PTHR30466:SF11">
    <property type="entry name" value="FLAVIN-DEPENDENT MONOOXYGENASE, REDUCTASE SUBUNIT HSAB"/>
    <property type="match status" value="1"/>
</dbReference>
<dbReference type="SMART" id="SM00903">
    <property type="entry name" value="Flavin_Reduct"/>
    <property type="match status" value="1"/>
</dbReference>
<keyword evidence="2" id="KW-0560">Oxidoreductase</keyword>